<dbReference type="CDD" id="cd00198">
    <property type="entry name" value="vWFA"/>
    <property type="match status" value="1"/>
</dbReference>
<dbReference type="InterPro" id="IPR028087">
    <property type="entry name" value="Tad_N"/>
</dbReference>
<reference evidence="3" key="1">
    <citation type="submission" date="2024-02" db="EMBL/GenBank/DDBJ databases">
        <title>Genome sequences of strain Gemmobacter sp. JM10B15.</title>
        <authorList>
            <person name="Zhang M."/>
        </authorList>
    </citation>
    <scope>NUCLEOTIDE SEQUENCE</scope>
    <source>
        <strain evidence="3">JM10B15</strain>
    </source>
</reference>
<feature type="domain" description="Putative Flp pilus-assembly TadG-like N-terminal" evidence="2">
    <location>
        <begin position="14"/>
        <end position="60"/>
    </location>
</feature>
<dbReference type="InterPro" id="IPR036465">
    <property type="entry name" value="vWFA_dom_sf"/>
</dbReference>
<keyword evidence="1" id="KW-0472">Membrane</keyword>
<accession>A0ABU8BXR7</accession>
<comment type="caution">
    <text evidence="3">The sequence shown here is derived from an EMBL/GenBank/DDBJ whole genome shotgun (WGS) entry which is preliminary data.</text>
</comment>
<keyword evidence="1" id="KW-1133">Transmembrane helix</keyword>
<evidence type="ECO:0000259" key="2">
    <source>
        <dbReference type="Pfam" id="PF13400"/>
    </source>
</evidence>
<dbReference type="Proteomes" id="UP001431963">
    <property type="component" value="Unassembled WGS sequence"/>
</dbReference>
<evidence type="ECO:0000313" key="4">
    <source>
        <dbReference type="Proteomes" id="UP001431963"/>
    </source>
</evidence>
<organism evidence="3 4">
    <name type="scientific">Gemmobacter denitrificans</name>
    <dbReference type="NCBI Taxonomy" id="3123040"/>
    <lineage>
        <taxon>Bacteria</taxon>
        <taxon>Pseudomonadati</taxon>
        <taxon>Pseudomonadota</taxon>
        <taxon>Alphaproteobacteria</taxon>
        <taxon>Rhodobacterales</taxon>
        <taxon>Paracoccaceae</taxon>
        <taxon>Gemmobacter</taxon>
    </lineage>
</organism>
<evidence type="ECO:0000256" key="1">
    <source>
        <dbReference type="SAM" id="Phobius"/>
    </source>
</evidence>
<keyword evidence="4" id="KW-1185">Reference proteome</keyword>
<proteinExistence type="predicted"/>
<dbReference type="SUPFAM" id="SSF53300">
    <property type="entry name" value="vWA-like"/>
    <property type="match status" value="1"/>
</dbReference>
<protein>
    <submittedName>
        <fullName evidence="3">VWA domain-containing protein</fullName>
    </submittedName>
</protein>
<dbReference type="EMBL" id="JBALHR010000010">
    <property type="protein sequence ID" value="MEH7829488.1"/>
    <property type="molecule type" value="Genomic_DNA"/>
</dbReference>
<sequence>MPRAFRDFGQDEDGGMLPFAMTLLLIMMTVGGLAVDVMRHEEKRVLLQQTLDRSVLAAASLRQELDPEAVVNDFFEKAGLAQYLTSVTVDEGLNFRSVSAEADADTNPFFMHMMGIDQLTVSAGSGAEERISNVEVSLVLDISGSMAGSRINGLRPAAREFVSTILNNSEPGRATISIVPYSAQVNLGTDLMAQFNATQVQNKTYCVELPSGVFSSISLSTGTSFVHNGHFDPFNNYSSQSYANNTNASMFNCSYHSTAPSANTVLALSGDIPTLHNKINALVVEGNTSIDLGVKWGALLLDPAARTVTAGLVSRNAVQPQFANRPLNFNNQETIKVLVVMTDGQNTTEYRLKAPYNGTGLSDVYRNSSGQVSVYYDRANTSYDYYRPASNNWATAAYSNSTRLTWPQVFERWNVSHVAYYFFARPRNQNYNTWVSNLMESIWSDKNSKLQTICSAAKNAGILVYTIAYEAPYDGQTQLRNCASGDPTTNEGTYYYPAIGSDQIATVFRSIANQISFLRLTQ</sequence>
<dbReference type="Pfam" id="PF13400">
    <property type="entry name" value="Tad"/>
    <property type="match status" value="1"/>
</dbReference>
<gene>
    <name evidence="3" type="ORF">V6590_15135</name>
</gene>
<feature type="transmembrane region" description="Helical" evidence="1">
    <location>
        <begin position="15"/>
        <end position="35"/>
    </location>
</feature>
<dbReference type="RefSeq" id="WP_335424518.1">
    <property type="nucleotide sequence ID" value="NZ_JBALHR010000010.1"/>
</dbReference>
<dbReference type="Gene3D" id="3.40.50.410">
    <property type="entry name" value="von Willebrand factor, type A domain"/>
    <property type="match status" value="1"/>
</dbReference>
<name>A0ABU8BXR7_9RHOB</name>
<keyword evidence="1" id="KW-0812">Transmembrane</keyword>
<evidence type="ECO:0000313" key="3">
    <source>
        <dbReference type="EMBL" id="MEH7829488.1"/>
    </source>
</evidence>